<gene>
    <name evidence="4" type="ORF">G6O67_005857</name>
</gene>
<keyword evidence="2" id="KW-0472">Membrane</keyword>
<name>A0A8H4LX92_9HYPO</name>
<sequence length="265" mass="28630">MRLAVSAIFAALPLLASAEGSPFAQYQAHLQNFLGRVVSGVPNPGIHDPVAALEAKMGSMKLSTLTLGNWKQTLYEPVAPGATVPEEWWVLITGRNKTCLGHCDKVEQAFNETAAKFALTPGSPHMGYLNCDDQPILCNSWSASTAHIWSFAMLPPPAPVEIYKKRLNLTTTTSSDLVALQSSKAEWTLLESWFHPFNGQVAQNGLAVPYGYVMWAFNLVPNWLFMVIVSFASRSMMGNRMNNMAGQGRPGARPGAGAAPAPAGR</sequence>
<feature type="signal peptide" evidence="3">
    <location>
        <begin position="1"/>
        <end position="18"/>
    </location>
</feature>
<keyword evidence="2" id="KW-0812">Transmembrane</keyword>
<evidence type="ECO:0000313" key="4">
    <source>
        <dbReference type="EMBL" id="KAF4507194.1"/>
    </source>
</evidence>
<accession>A0A8H4LX92</accession>
<dbReference type="OrthoDB" id="1733656at2759"/>
<keyword evidence="5" id="KW-1185">Reference proteome</keyword>
<evidence type="ECO:0000313" key="5">
    <source>
        <dbReference type="Proteomes" id="UP000557566"/>
    </source>
</evidence>
<feature type="transmembrane region" description="Helical" evidence="2">
    <location>
        <begin position="212"/>
        <end position="232"/>
    </location>
</feature>
<evidence type="ECO:0000256" key="2">
    <source>
        <dbReference type="SAM" id="Phobius"/>
    </source>
</evidence>
<feature type="region of interest" description="Disordered" evidence="1">
    <location>
        <begin position="244"/>
        <end position="265"/>
    </location>
</feature>
<organism evidence="4 5">
    <name type="scientific">Ophiocordyceps sinensis</name>
    <dbReference type="NCBI Taxonomy" id="72228"/>
    <lineage>
        <taxon>Eukaryota</taxon>
        <taxon>Fungi</taxon>
        <taxon>Dikarya</taxon>
        <taxon>Ascomycota</taxon>
        <taxon>Pezizomycotina</taxon>
        <taxon>Sordariomycetes</taxon>
        <taxon>Hypocreomycetidae</taxon>
        <taxon>Hypocreales</taxon>
        <taxon>Ophiocordycipitaceae</taxon>
        <taxon>Ophiocordyceps</taxon>
    </lineage>
</organism>
<feature type="chain" id="PRO_5034151861" description="Peptidyl-tRNA hydrolase" evidence="3">
    <location>
        <begin position="19"/>
        <end position="265"/>
    </location>
</feature>
<keyword evidence="2" id="KW-1133">Transmembrane helix</keyword>
<protein>
    <recommendedName>
        <fullName evidence="6">Peptidyl-tRNA hydrolase</fullName>
    </recommendedName>
</protein>
<dbReference type="EMBL" id="JAAVMX010000006">
    <property type="protein sequence ID" value="KAF4507194.1"/>
    <property type="molecule type" value="Genomic_DNA"/>
</dbReference>
<comment type="caution">
    <text evidence="4">The sequence shown here is derived from an EMBL/GenBank/DDBJ whole genome shotgun (WGS) entry which is preliminary data.</text>
</comment>
<evidence type="ECO:0000256" key="3">
    <source>
        <dbReference type="SAM" id="SignalP"/>
    </source>
</evidence>
<dbReference type="Proteomes" id="UP000557566">
    <property type="component" value="Unassembled WGS sequence"/>
</dbReference>
<evidence type="ECO:0000256" key="1">
    <source>
        <dbReference type="SAM" id="MobiDB-lite"/>
    </source>
</evidence>
<proteinExistence type="predicted"/>
<reference evidence="4 5" key="1">
    <citation type="journal article" date="2020" name="Genome Biol. Evol.">
        <title>A new high-quality draft genome assembly of the Chinese cordyceps Ophiocordyceps sinensis.</title>
        <authorList>
            <person name="Shu R."/>
            <person name="Zhang J."/>
            <person name="Meng Q."/>
            <person name="Zhang H."/>
            <person name="Zhou G."/>
            <person name="Li M."/>
            <person name="Wu P."/>
            <person name="Zhao Y."/>
            <person name="Chen C."/>
            <person name="Qin Q."/>
        </authorList>
    </citation>
    <scope>NUCLEOTIDE SEQUENCE [LARGE SCALE GENOMIC DNA]</scope>
    <source>
        <strain evidence="4 5">IOZ07</strain>
    </source>
</reference>
<keyword evidence="3" id="KW-0732">Signal</keyword>
<dbReference type="AlphaFoldDB" id="A0A8H4LX92"/>
<evidence type="ECO:0008006" key="6">
    <source>
        <dbReference type="Google" id="ProtNLM"/>
    </source>
</evidence>